<evidence type="ECO:0000313" key="3">
    <source>
        <dbReference type="Proteomes" id="UP001566132"/>
    </source>
</evidence>
<protein>
    <submittedName>
        <fullName evidence="2">Uncharacterized protein</fullName>
    </submittedName>
</protein>
<dbReference type="PANTHER" id="PTHR34239">
    <property type="entry name" value="APPLE DOMAIN-CONTAINING PROTEIN"/>
    <property type="match status" value="1"/>
</dbReference>
<feature type="compositionally biased region" description="Polar residues" evidence="1">
    <location>
        <begin position="251"/>
        <end position="284"/>
    </location>
</feature>
<keyword evidence="3" id="KW-1185">Reference proteome</keyword>
<dbReference type="EMBL" id="JBDJPC010000009">
    <property type="protein sequence ID" value="KAL1492287.1"/>
    <property type="molecule type" value="Genomic_DNA"/>
</dbReference>
<feature type="compositionally biased region" description="Basic and acidic residues" evidence="1">
    <location>
        <begin position="19"/>
        <end position="49"/>
    </location>
</feature>
<dbReference type="AlphaFoldDB" id="A0ABD1EEF5"/>
<evidence type="ECO:0000256" key="1">
    <source>
        <dbReference type="SAM" id="MobiDB-lite"/>
    </source>
</evidence>
<reference evidence="2 3" key="1">
    <citation type="submission" date="2024-05" db="EMBL/GenBank/DDBJ databases">
        <title>Genetic variation in Jamaican populations of the coffee berry borer (Hypothenemus hampei).</title>
        <authorList>
            <person name="Errbii M."/>
            <person name="Myrie A."/>
        </authorList>
    </citation>
    <scope>NUCLEOTIDE SEQUENCE [LARGE SCALE GENOMIC DNA]</scope>
    <source>
        <strain evidence="2">JA-Hopewell-2020-01-JO</strain>
        <tissue evidence="2">Whole body</tissue>
    </source>
</reference>
<accession>A0ABD1EEF5</accession>
<feature type="region of interest" description="Disordered" evidence="1">
    <location>
        <begin position="1"/>
        <end position="58"/>
    </location>
</feature>
<sequence>MPPKRRSEQLNNLKTKLRKLTEAFNRLEDHSDKENNDPEDHERESHNEQENEPGESMFTPDVLSAALGEAPSEVPKVSEEINDIIAQRWTTFITSGLKKETKKELIEAYPAPKNCPALKTPVLNEEIEQLLNPEKIKQDKFYHNMQQQIEAGLTALGQAIHMLTNERDNVTTPDILQKLGDAGQLFTDTFRLTSAHRRYTILPALNDDCKKATESSTVDEKLFGSHLQEKVKAAQAVKNTSAELKKKLPIASTSRTGTGQKGHTSSFFRSRGTPNTKMKTQTYRRSFHPTRDRERRQQSPIRQGKRPLQGRRRN</sequence>
<organism evidence="2 3">
    <name type="scientific">Hypothenemus hampei</name>
    <name type="common">Coffee berry borer</name>
    <dbReference type="NCBI Taxonomy" id="57062"/>
    <lineage>
        <taxon>Eukaryota</taxon>
        <taxon>Metazoa</taxon>
        <taxon>Ecdysozoa</taxon>
        <taxon>Arthropoda</taxon>
        <taxon>Hexapoda</taxon>
        <taxon>Insecta</taxon>
        <taxon>Pterygota</taxon>
        <taxon>Neoptera</taxon>
        <taxon>Endopterygota</taxon>
        <taxon>Coleoptera</taxon>
        <taxon>Polyphaga</taxon>
        <taxon>Cucujiformia</taxon>
        <taxon>Curculionidae</taxon>
        <taxon>Scolytinae</taxon>
        <taxon>Hypothenemus</taxon>
    </lineage>
</organism>
<feature type="compositionally biased region" description="Basic residues" evidence="1">
    <location>
        <begin position="303"/>
        <end position="314"/>
    </location>
</feature>
<gene>
    <name evidence="2" type="ORF">ABEB36_012761</name>
</gene>
<dbReference type="Proteomes" id="UP001566132">
    <property type="component" value="Unassembled WGS sequence"/>
</dbReference>
<proteinExistence type="predicted"/>
<name>A0ABD1EEF5_HYPHA</name>
<comment type="caution">
    <text evidence="2">The sequence shown here is derived from an EMBL/GenBank/DDBJ whole genome shotgun (WGS) entry which is preliminary data.</text>
</comment>
<dbReference type="PANTHER" id="PTHR34239:SF2">
    <property type="entry name" value="TRANSPOSABLE ELEMENT P TRANSPOSASE_THAP9 CONSERVED DOMAIN-CONTAINING PROTEIN"/>
    <property type="match status" value="1"/>
</dbReference>
<feature type="region of interest" description="Disordered" evidence="1">
    <location>
        <begin position="247"/>
        <end position="314"/>
    </location>
</feature>
<evidence type="ECO:0000313" key="2">
    <source>
        <dbReference type="EMBL" id="KAL1492287.1"/>
    </source>
</evidence>